<reference evidence="2 3" key="1">
    <citation type="journal article" date="2014" name="Genome Biol. Evol.">
        <title>The genome of the myxosporean Thelohanellus kitauei shows adaptations to nutrient acquisition within its fish host.</title>
        <authorList>
            <person name="Yang Y."/>
            <person name="Xiong J."/>
            <person name="Zhou Z."/>
            <person name="Huo F."/>
            <person name="Miao W."/>
            <person name="Ran C."/>
            <person name="Liu Y."/>
            <person name="Zhang J."/>
            <person name="Feng J."/>
            <person name="Wang M."/>
            <person name="Wang M."/>
            <person name="Wang L."/>
            <person name="Yao B."/>
        </authorList>
    </citation>
    <scope>NUCLEOTIDE SEQUENCE [LARGE SCALE GENOMIC DNA]</scope>
    <source>
        <strain evidence="2">Wuqing</strain>
    </source>
</reference>
<gene>
    <name evidence="2" type="ORF">RF11_03451</name>
</gene>
<name>A0A0C2IXG3_THEKT</name>
<dbReference type="Proteomes" id="UP000031668">
    <property type="component" value="Unassembled WGS sequence"/>
</dbReference>
<protein>
    <submittedName>
        <fullName evidence="2">Uncharacterized protein</fullName>
    </submittedName>
</protein>
<feature type="compositionally biased region" description="Basic and acidic residues" evidence="1">
    <location>
        <begin position="110"/>
        <end position="138"/>
    </location>
</feature>
<keyword evidence="3" id="KW-1185">Reference proteome</keyword>
<accession>A0A0C2IXG3</accession>
<sequence length="138" mass="16059">MSTAFEKAFENFCDIYNSFVLFSSEYTQQINTLNELKRQIDDVDLLIQQSYQAYRLKNMDKGALEKFEWHNHHKRLLEGQMAGVTDTCSWLIERYGEKMGWVVTEPPTSAEEHASVESDPEHLNKTVKLPKELDTTLP</sequence>
<evidence type="ECO:0000313" key="2">
    <source>
        <dbReference type="EMBL" id="KII61562.1"/>
    </source>
</evidence>
<evidence type="ECO:0000313" key="3">
    <source>
        <dbReference type="Proteomes" id="UP000031668"/>
    </source>
</evidence>
<organism evidence="2 3">
    <name type="scientific">Thelohanellus kitauei</name>
    <name type="common">Myxosporean</name>
    <dbReference type="NCBI Taxonomy" id="669202"/>
    <lineage>
        <taxon>Eukaryota</taxon>
        <taxon>Metazoa</taxon>
        <taxon>Cnidaria</taxon>
        <taxon>Myxozoa</taxon>
        <taxon>Myxosporea</taxon>
        <taxon>Bivalvulida</taxon>
        <taxon>Platysporina</taxon>
        <taxon>Myxobolidae</taxon>
        <taxon>Thelohanellus</taxon>
    </lineage>
</organism>
<comment type="caution">
    <text evidence="2">The sequence shown here is derived from an EMBL/GenBank/DDBJ whole genome shotgun (WGS) entry which is preliminary data.</text>
</comment>
<dbReference type="AlphaFoldDB" id="A0A0C2IXG3"/>
<evidence type="ECO:0000256" key="1">
    <source>
        <dbReference type="SAM" id="MobiDB-lite"/>
    </source>
</evidence>
<feature type="region of interest" description="Disordered" evidence="1">
    <location>
        <begin position="106"/>
        <end position="138"/>
    </location>
</feature>
<proteinExistence type="predicted"/>
<dbReference type="EMBL" id="JWZT01005328">
    <property type="protein sequence ID" value="KII61562.1"/>
    <property type="molecule type" value="Genomic_DNA"/>
</dbReference>